<evidence type="ECO:0000313" key="2">
    <source>
        <dbReference type="Proteomes" id="UP000482800"/>
    </source>
</evidence>
<dbReference type="AlphaFoldDB" id="A0A6V8KSL6"/>
<evidence type="ECO:0000313" key="1">
    <source>
        <dbReference type="EMBL" id="GFJ84826.1"/>
    </source>
</evidence>
<gene>
    <name evidence="1" type="ORF">Phou_090060</name>
</gene>
<keyword evidence="2" id="KW-1185">Reference proteome</keyword>
<accession>A0A6V8KSL6</accession>
<reference evidence="1 2" key="2">
    <citation type="submission" date="2020-03" db="EMBL/GenBank/DDBJ databases">
        <authorList>
            <person name="Ichikawa N."/>
            <person name="Kimura A."/>
            <person name="Kitahashi Y."/>
            <person name="Uohara A."/>
        </authorList>
    </citation>
    <scope>NUCLEOTIDE SEQUENCE [LARGE SCALE GENOMIC DNA]</scope>
    <source>
        <strain evidence="1 2">NBRC 108639</strain>
    </source>
</reference>
<name>A0A6V8KSL6_9ACTN</name>
<protein>
    <submittedName>
        <fullName evidence="1">Uncharacterized protein</fullName>
    </submittedName>
</protein>
<proteinExistence type="predicted"/>
<comment type="caution">
    <text evidence="1">The sequence shown here is derived from an EMBL/GenBank/DDBJ whole genome shotgun (WGS) entry which is preliminary data.</text>
</comment>
<dbReference type="EMBL" id="BLPF01000004">
    <property type="protein sequence ID" value="GFJ84826.1"/>
    <property type="molecule type" value="Genomic_DNA"/>
</dbReference>
<dbReference type="Proteomes" id="UP000482800">
    <property type="component" value="Unassembled WGS sequence"/>
</dbReference>
<organism evidence="1 2">
    <name type="scientific">Phytohabitans houttuyneae</name>
    <dbReference type="NCBI Taxonomy" id="1076126"/>
    <lineage>
        <taxon>Bacteria</taxon>
        <taxon>Bacillati</taxon>
        <taxon>Actinomycetota</taxon>
        <taxon>Actinomycetes</taxon>
        <taxon>Micromonosporales</taxon>
        <taxon>Micromonosporaceae</taxon>
    </lineage>
</organism>
<reference evidence="1 2" key="1">
    <citation type="submission" date="2020-03" db="EMBL/GenBank/DDBJ databases">
        <title>Whole genome shotgun sequence of Phytohabitans houttuyneae NBRC 108639.</title>
        <authorList>
            <person name="Komaki H."/>
            <person name="Tamura T."/>
        </authorList>
    </citation>
    <scope>NUCLEOTIDE SEQUENCE [LARGE SCALE GENOMIC DNA]</scope>
    <source>
        <strain evidence="1 2">NBRC 108639</strain>
    </source>
</reference>
<sequence length="284" mass="32398">MNIDPHWSDPTSSWWAKAHRAGMHVESLRRQVDAFRSANPYSLTPEPTDETDRLAYRLRFDQHVPVAVSTTVGDILSNLRAALESVAFEVAKRGHGGTLTREQEEASTFPIKATPDKFDAFFTGRRAALYDDRARRAFRQVQPFAHDEIVIQSGVPLDSSYEDRARWRPLYRLDRLWNIDKHRRLAIVAWWPDLIYWSSDGPSNRKMLPGDGTVADGSILFYIHGHDEGMGDKVSHEFNLVVRDDPSFNDGSGATTDVVKLMTSWHRHIVNTVFPHVFTIMSQP</sequence>